<proteinExistence type="inferred from homology"/>
<keyword evidence="2" id="KW-1185">Reference proteome</keyword>
<dbReference type="Pfam" id="PF00071">
    <property type="entry name" value="Ras"/>
    <property type="match status" value="1"/>
</dbReference>
<dbReference type="RefSeq" id="XP_027193965.1">
    <property type="nucleotide sequence ID" value="XM_027338164.1"/>
</dbReference>
<dbReference type="PANTHER" id="PTHR47979">
    <property type="entry name" value="DRAB11-RELATED"/>
    <property type="match status" value="1"/>
</dbReference>
<evidence type="ECO:0000313" key="2">
    <source>
        <dbReference type="Proteomes" id="UP000515146"/>
    </source>
</evidence>
<dbReference type="KEGG" id="dpte:113788698"/>
<dbReference type="GO" id="GO:0005525">
    <property type="term" value="F:GTP binding"/>
    <property type="evidence" value="ECO:0007669"/>
    <property type="project" value="InterPro"/>
</dbReference>
<dbReference type="PRINTS" id="PR00449">
    <property type="entry name" value="RASTRNSFRMNG"/>
</dbReference>
<dbReference type="InterPro" id="IPR001806">
    <property type="entry name" value="Small_GTPase"/>
</dbReference>
<dbReference type="Proteomes" id="UP000515146">
    <property type="component" value="Unplaced"/>
</dbReference>
<dbReference type="SUPFAM" id="SSF52540">
    <property type="entry name" value="P-loop containing nucleoside triphosphate hydrolases"/>
    <property type="match status" value="1"/>
</dbReference>
<gene>
    <name evidence="3" type="primary">LOC113788698</name>
</gene>
<reference evidence="3" key="1">
    <citation type="submission" date="2025-08" db="UniProtKB">
        <authorList>
            <consortium name="RefSeq"/>
        </authorList>
    </citation>
    <scope>IDENTIFICATION</scope>
    <source>
        <strain evidence="3">Airmid</strain>
    </source>
</reference>
<sequence>MYNFYFWSGGEVFKLDTVHNNAEIRRNFYAQCKILLEGSLFHFHSLTEHLSSNLNSLSSSYSYVIETYQKRIKHLIDSIFNGKFAVIILGDASVGKTHLVMSFAKKKLPDKPSATIGIEFETIVVNTKSGKQKSFCIWDTAGQERFRSITKSHFRRALGCFLVYDITERQSYMNIHRWLSDLRQSAPAEIVIILIGNKIDLVDGENLRKVTYEEAQQYANENGLLFFETSAISKQNLMCSLASTHSLGGVNNRVLDF</sequence>
<evidence type="ECO:0000256" key="1">
    <source>
        <dbReference type="ARBA" id="ARBA00006270"/>
    </source>
</evidence>
<dbReference type="InterPro" id="IPR027417">
    <property type="entry name" value="P-loop_NTPase"/>
</dbReference>
<dbReference type="FunFam" id="3.40.50.300:FF:001329">
    <property type="entry name" value="Small GTP-binding protein, putative"/>
    <property type="match status" value="1"/>
</dbReference>
<accession>A0A6P6XKC2</accession>
<dbReference type="AlphaFoldDB" id="A0A6P6XKC2"/>
<dbReference type="OrthoDB" id="9989112at2759"/>
<dbReference type="SMART" id="SM00175">
    <property type="entry name" value="RAB"/>
    <property type="match status" value="1"/>
</dbReference>
<dbReference type="PROSITE" id="PS51421">
    <property type="entry name" value="RAS"/>
    <property type="match status" value="1"/>
</dbReference>
<organism evidence="2 3">
    <name type="scientific">Dermatophagoides pteronyssinus</name>
    <name type="common">European house dust mite</name>
    <dbReference type="NCBI Taxonomy" id="6956"/>
    <lineage>
        <taxon>Eukaryota</taxon>
        <taxon>Metazoa</taxon>
        <taxon>Ecdysozoa</taxon>
        <taxon>Arthropoda</taxon>
        <taxon>Chelicerata</taxon>
        <taxon>Arachnida</taxon>
        <taxon>Acari</taxon>
        <taxon>Acariformes</taxon>
        <taxon>Sarcoptiformes</taxon>
        <taxon>Astigmata</taxon>
        <taxon>Psoroptidia</taxon>
        <taxon>Analgoidea</taxon>
        <taxon>Pyroglyphidae</taxon>
        <taxon>Dermatophagoidinae</taxon>
        <taxon>Dermatophagoides</taxon>
    </lineage>
</organism>
<dbReference type="SMART" id="SM00173">
    <property type="entry name" value="RAS"/>
    <property type="match status" value="1"/>
</dbReference>
<dbReference type="SMART" id="SM00176">
    <property type="entry name" value="RAN"/>
    <property type="match status" value="1"/>
</dbReference>
<dbReference type="InterPro" id="IPR050209">
    <property type="entry name" value="Rab_GTPases_membrane_traffic"/>
</dbReference>
<comment type="similarity">
    <text evidence="1">Belongs to the small GTPase superfamily. Rab family.</text>
</comment>
<dbReference type="Gene3D" id="3.40.50.300">
    <property type="entry name" value="P-loop containing nucleotide triphosphate hydrolases"/>
    <property type="match status" value="1"/>
</dbReference>
<dbReference type="CDD" id="cd00154">
    <property type="entry name" value="Rab"/>
    <property type="match status" value="1"/>
</dbReference>
<dbReference type="SMART" id="SM00174">
    <property type="entry name" value="RHO"/>
    <property type="match status" value="1"/>
</dbReference>
<dbReference type="GO" id="GO:0003924">
    <property type="term" value="F:GTPase activity"/>
    <property type="evidence" value="ECO:0007669"/>
    <property type="project" value="InterPro"/>
</dbReference>
<name>A0A6P6XKC2_DERPT</name>
<dbReference type="NCBIfam" id="TIGR00231">
    <property type="entry name" value="small_GTP"/>
    <property type="match status" value="1"/>
</dbReference>
<evidence type="ECO:0000313" key="3">
    <source>
        <dbReference type="RefSeq" id="XP_027193965.1"/>
    </source>
</evidence>
<dbReference type="InParanoid" id="A0A6P6XKC2"/>
<dbReference type="PROSITE" id="PS51419">
    <property type="entry name" value="RAB"/>
    <property type="match status" value="1"/>
</dbReference>
<dbReference type="InterPro" id="IPR005225">
    <property type="entry name" value="Small_GTP-bd"/>
</dbReference>
<protein>
    <submittedName>
        <fullName evidence="3">GTP-binding protein ypt3-like</fullName>
    </submittedName>
</protein>